<dbReference type="InterPro" id="IPR003265">
    <property type="entry name" value="HhH-GPD_domain"/>
</dbReference>
<gene>
    <name evidence="11" type="ORF">IAC74_03875</name>
</gene>
<dbReference type="GO" id="GO:0140078">
    <property type="term" value="F:class I DNA-(apurinic or apyrimidinic site) endonuclease activity"/>
    <property type="evidence" value="ECO:0007669"/>
    <property type="project" value="UniProtKB-EC"/>
</dbReference>
<dbReference type="GO" id="GO:0006284">
    <property type="term" value="P:base-excision repair"/>
    <property type="evidence" value="ECO:0007669"/>
    <property type="project" value="InterPro"/>
</dbReference>
<dbReference type="PANTHER" id="PTHR10242">
    <property type="entry name" value="8-OXOGUANINE DNA GLYCOSYLASE"/>
    <property type="match status" value="1"/>
</dbReference>
<dbReference type="Proteomes" id="UP000886743">
    <property type="component" value="Unassembled WGS sequence"/>
</dbReference>
<keyword evidence="6" id="KW-0456">Lyase</keyword>
<dbReference type="InterPro" id="IPR011257">
    <property type="entry name" value="DNA_glycosylase"/>
</dbReference>
<reference evidence="11" key="1">
    <citation type="submission" date="2020-10" db="EMBL/GenBank/DDBJ databases">
        <authorList>
            <person name="Gilroy R."/>
        </authorList>
    </citation>
    <scope>NUCLEOTIDE SEQUENCE</scope>
    <source>
        <strain evidence="11">4920</strain>
    </source>
</reference>
<dbReference type="Gene3D" id="1.10.1670.10">
    <property type="entry name" value="Helix-hairpin-Helix base-excision DNA repair enzymes (C-terminal)"/>
    <property type="match status" value="1"/>
</dbReference>
<dbReference type="EC" id="4.2.99.18" evidence="2"/>
<feature type="domain" description="HhH-GPD" evidence="10">
    <location>
        <begin position="121"/>
        <end position="282"/>
    </location>
</feature>
<dbReference type="Pfam" id="PF07934">
    <property type="entry name" value="OGG_N"/>
    <property type="match status" value="1"/>
</dbReference>
<keyword evidence="7" id="KW-0511">Multifunctional enzyme</keyword>
<dbReference type="InterPro" id="IPR023170">
    <property type="entry name" value="HhH_base_excis_C"/>
</dbReference>
<dbReference type="SMART" id="SM00478">
    <property type="entry name" value="ENDO3c"/>
    <property type="match status" value="1"/>
</dbReference>
<keyword evidence="4" id="KW-0378">Hydrolase</keyword>
<reference evidence="11" key="2">
    <citation type="journal article" date="2021" name="PeerJ">
        <title>Extensive microbial diversity within the chicken gut microbiome revealed by metagenomics and culture.</title>
        <authorList>
            <person name="Gilroy R."/>
            <person name="Ravi A."/>
            <person name="Getino M."/>
            <person name="Pursley I."/>
            <person name="Horton D.L."/>
            <person name="Alikhan N.F."/>
            <person name="Baker D."/>
            <person name="Gharbi K."/>
            <person name="Hall N."/>
            <person name="Watson M."/>
            <person name="Adriaenssens E.M."/>
            <person name="Foster-Nyarko E."/>
            <person name="Jarju S."/>
            <person name="Secka A."/>
            <person name="Antonio M."/>
            <person name="Oren A."/>
            <person name="Chaudhuri R.R."/>
            <person name="La Ragione R."/>
            <person name="Hildebrand F."/>
            <person name="Pallen M.J."/>
        </authorList>
    </citation>
    <scope>NUCLEOTIDE SEQUENCE</scope>
    <source>
        <strain evidence="11">4920</strain>
    </source>
</reference>
<dbReference type="Gene3D" id="1.10.340.30">
    <property type="entry name" value="Hypothetical protein, domain 2"/>
    <property type="match status" value="1"/>
</dbReference>
<evidence type="ECO:0000256" key="1">
    <source>
        <dbReference type="ARBA" id="ARBA00010679"/>
    </source>
</evidence>
<dbReference type="GO" id="GO:0003684">
    <property type="term" value="F:damaged DNA binding"/>
    <property type="evidence" value="ECO:0007669"/>
    <property type="project" value="InterPro"/>
</dbReference>
<dbReference type="InterPro" id="IPR012904">
    <property type="entry name" value="OGG_N"/>
</dbReference>
<evidence type="ECO:0000256" key="7">
    <source>
        <dbReference type="ARBA" id="ARBA00023268"/>
    </source>
</evidence>
<keyword evidence="5" id="KW-0234">DNA repair</keyword>
<comment type="catalytic activity">
    <reaction evidence="9">
        <text>2'-deoxyribonucleotide-(2'-deoxyribose 5'-phosphate)-2'-deoxyribonucleotide-DNA = a 3'-end 2'-deoxyribonucleotide-(2,3-dehydro-2,3-deoxyribose 5'-phosphate)-DNA + a 5'-end 5'-phospho-2'-deoxyribonucleoside-DNA + H(+)</text>
        <dbReference type="Rhea" id="RHEA:66592"/>
        <dbReference type="Rhea" id="RHEA-COMP:13180"/>
        <dbReference type="Rhea" id="RHEA-COMP:16897"/>
        <dbReference type="Rhea" id="RHEA-COMP:17067"/>
        <dbReference type="ChEBI" id="CHEBI:15378"/>
        <dbReference type="ChEBI" id="CHEBI:136412"/>
        <dbReference type="ChEBI" id="CHEBI:157695"/>
        <dbReference type="ChEBI" id="CHEBI:167181"/>
        <dbReference type="EC" id="4.2.99.18"/>
    </reaction>
</comment>
<protein>
    <recommendedName>
        <fullName evidence="2">DNA-(apurinic or apyrimidinic site) lyase</fullName>
        <ecNumber evidence="2">4.2.99.18</ecNumber>
    </recommendedName>
</protein>
<dbReference type="PANTHER" id="PTHR10242:SF2">
    <property type="entry name" value="N-GLYCOSYLASE_DNA LYASE"/>
    <property type="match status" value="1"/>
</dbReference>
<dbReference type="AlphaFoldDB" id="A0A9D1NHD3"/>
<evidence type="ECO:0000313" key="12">
    <source>
        <dbReference type="Proteomes" id="UP000886743"/>
    </source>
</evidence>
<evidence type="ECO:0000256" key="3">
    <source>
        <dbReference type="ARBA" id="ARBA00022763"/>
    </source>
</evidence>
<dbReference type="InterPro" id="IPR052054">
    <property type="entry name" value="Oxidative_DNA_repair_enzyme"/>
</dbReference>
<accession>A0A9D1NHD3</accession>
<evidence type="ECO:0000256" key="9">
    <source>
        <dbReference type="ARBA" id="ARBA00044632"/>
    </source>
</evidence>
<sequence>MQIEETNNHIVLHGVTEFDLEQTFSCGQCFRWERDTGETYTGLFGAHPLRIGQQGDVITLYHTTKEEYETIWCGYFDLDADYRAIQAHLARDAVMRRAISAGRGIRLLVQEPFETLISFIISANNNIPRIKGIIARLCEAFGAPVPFEGGTVYAFPTAETLTRLTRADLAPLRAGFRDKYILDAAQKAASGAVDFDAVYAMDYAAAKRELKKVMGVGDKVADCVLLFGFQKYDAFPVDVWVRRVLEHCYPDDAHRSDAAAFARERFGPYGGFAQQYLFYYVRENKIAK</sequence>
<evidence type="ECO:0000259" key="10">
    <source>
        <dbReference type="SMART" id="SM00478"/>
    </source>
</evidence>
<evidence type="ECO:0000256" key="6">
    <source>
        <dbReference type="ARBA" id="ARBA00023239"/>
    </source>
</evidence>
<dbReference type="CDD" id="cd00056">
    <property type="entry name" value="ENDO3c"/>
    <property type="match status" value="1"/>
</dbReference>
<proteinExistence type="inferred from homology"/>
<keyword evidence="3" id="KW-0227">DNA damage</keyword>
<organism evidence="11 12">
    <name type="scientific">Candidatus Aphodoplasma excrementigallinarum</name>
    <dbReference type="NCBI Taxonomy" id="2840673"/>
    <lineage>
        <taxon>Bacteria</taxon>
        <taxon>Bacillati</taxon>
        <taxon>Bacillota</taxon>
        <taxon>Clostridia</taxon>
        <taxon>Eubacteriales</taxon>
        <taxon>Candidatus Aphodoplasma</taxon>
    </lineage>
</organism>
<dbReference type="SUPFAM" id="SSF48150">
    <property type="entry name" value="DNA-glycosylase"/>
    <property type="match status" value="1"/>
</dbReference>
<name>A0A9D1NHD3_9FIRM</name>
<dbReference type="GO" id="GO:0008534">
    <property type="term" value="F:oxidized purine nucleobase lesion DNA N-glycosylase activity"/>
    <property type="evidence" value="ECO:0007669"/>
    <property type="project" value="InterPro"/>
</dbReference>
<evidence type="ECO:0000256" key="4">
    <source>
        <dbReference type="ARBA" id="ARBA00022801"/>
    </source>
</evidence>
<evidence type="ECO:0000313" key="11">
    <source>
        <dbReference type="EMBL" id="HIV02689.1"/>
    </source>
</evidence>
<dbReference type="EMBL" id="DVOF01000114">
    <property type="protein sequence ID" value="HIV02689.1"/>
    <property type="molecule type" value="Genomic_DNA"/>
</dbReference>
<dbReference type="Pfam" id="PF00730">
    <property type="entry name" value="HhH-GPD"/>
    <property type="match status" value="1"/>
</dbReference>
<comment type="similarity">
    <text evidence="1">Belongs to the type-1 OGG1 family.</text>
</comment>
<comment type="caution">
    <text evidence="11">The sequence shown here is derived from an EMBL/GenBank/DDBJ whole genome shotgun (WGS) entry which is preliminary data.</text>
</comment>
<dbReference type="SUPFAM" id="SSF55945">
    <property type="entry name" value="TATA-box binding protein-like"/>
    <property type="match status" value="1"/>
</dbReference>
<evidence type="ECO:0000256" key="5">
    <source>
        <dbReference type="ARBA" id="ARBA00023204"/>
    </source>
</evidence>
<evidence type="ECO:0000256" key="8">
    <source>
        <dbReference type="ARBA" id="ARBA00023295"/>
    </source>
</evidence>
<keyword evidence="8" id="KW-0326">Glycosidase</keyword>
<dbReference type="Gene3D" id="3.30.310.260">
    <property type="match status" value="1"/>
</dbReference>
<evidence type="ECO:0000256" key="2">
    <source>
        <dbReference type="ARBA" id="ARBA00012720"/>
    </source>
</evidence>
<dbReference type="GO" id="GO:0006289">
    <property type="term" value="P:nucleotide-excision repair"/>
    <property type="evidence" value="ECO:0007669"/>
    <property type="project" value="InterPro"/>
</dbReference>